<gene>
    <name evidence="3" type="ORF">N5K24_02455</name>
</gene>
<protein>
    <submittedName>
        <fullName evidence="3">FecR domain-containing protein</fullName>
    </submittedName>
</protein>
<comment type="caution">
    <text evidence="3">The sequence shown here is derived from an EMBL/GenBank/DDBJ whole genome shotgun (WGS) entry which is preliminary data.</text>
</comment>
<dbReference type="InterPro" id="IPR006860">
    <property type="entry name" value="FecR"/>
</dbReference>
<evidence type="ECO:0000259" key="1">
    <source>
        <dbReference type="Pfam" id="PF04773"/>
    </source>
</evidence>
<evidence type="ECO:0000259" key="2">
    <source>
        <dbReference type="Pfam" id="PF16220"/>
    </source>
</evidence>
<dbReference type="Gene3D" id="2.60.120.1440">
    <property type="match status" value="1"/>
</dbReference>
<evidence type="ECO:0000313" key="3">
    <source>
        <dbReference type="EMBL" id="MDH2049246.1"/>
    </source>
</evidence>
<dbReference type="AlphaFoldDB" id="A0AA42W7L1"/>
<dbReference type="GO" id="GO:0016989">
    <property type="term" value="F:sigma factor antagonist activity"/>
    <property type="evidence" value="ECO:0007669"/>
    <property type="project" value="TreeGrafter"/>
</dbReference>
<accession>A0AA42W7L1</accession>
<feature type="domain" description="FecR protein" evidence="1">
    <location>
        <begin position="112"/>
        <end position="207"/>
    </location>
</feature>
<dbReference type="Pfam" id="PF04773">
    <property type="entry name" value="FecR"/>
    <property type="match status" value="1"/>
</dbReference>
<name>A0AA42W7L1_9BURK</name>
<organism evidence="3 4">
    <name type="scientific">Achromobacter marplatensis</name>
    <dbReference type="NCBI Taxonomy" id="470868"/>
    <lineage>
        <taxon>Bacteria</taxon>
        <taxon>Pseudomonadati</taxon>
        <taxon>Pseudomonadota</taxon>
        <taxon>Betaproteobacteria</taxon>
        <taxon>Burkholderiales</taxon>
        <taxon>Alcaligenaceae</taxon>
        <taxon>Achromobacter</taxon>
    </lineage>
</organism>
<reference evidence="3" key="1">
    <citation type="submission" date="2022-09" db="EMBL/GenBank/DDBJ databases">
        <title>Intensive care unit water sources are persistently colonized with multi-drug resistant bacteria and are the site of extensive horizontal gene transfer of antibiotic resistance genes.</title>
        <authorList>
            <person name="Diorio-Toth L."/>
        </authorList>
    </citation>
    <scope>NUCLEOTIDE SEQUENCE</scope>
    <source>
        <strain evidence="3">GD03676</strain>
    </source>
</reference>
<dbReference type="PIRSF" id="PIRSF018266">
    <property type="entry name" value="FecR"/>
    <property type="match status" value="1"/>
</dbReference>
<dbReference type="Pfam" id="PF16220">
    <property type="entry name" value="DUF4880"/>
    <property type="match status" value="1"/>
</dbReference>
<feature type="domain" description="FecR N-terminal" evidence="2">
    <location>
        <begin position="17"/>
        <end position="57"/>
    </location>
</feature>
<dbReference type="RefSeq" id="WP_280025746.1">
    <property type="nucleotide sequence ID" value="NZ_JAOCKG010000001.1"/>
</dbReference>
<dbReference type="PANTHER" id="PTHR30273:SF2">
    <property type="entry name" value="PROTEIN FECR"/>
    <property type="match status" value="1"/>
</dbReference>
<dbReference type="InterPro" id="IPR012373">
    <property type="entry name" value="Ferrdict_sens_TM"/>
</dbReference>
<dbReference type="PANTHER" id="PTHR30273">
    <property type="entry name" value="PERIPLASMIC SIGNAL SENSOR AND SIGMA FACTOR ACTIVATOR FECR-RELATED"/>
    <property type="match status" value="1"/>
</dbReference>
<sequence length="329" mass="36503">MSTDEAGRIDPRALDGAVDWFLRLTSGATTEADRVQWQAWRKANPEHERAWQRTEALTRRFDALPKGVLPVLGQPRSPARRRALGKLIVLASAGGATWFAYRDEAWRGWVAQYRTPVGSRRELTLADHTRVVLNAATSMDVLFDTQQRVIALHAGEILIETAPDPERRSRPFIVRTREGSITALGTRFVVRRDDGVSAVQVLEGAVRVAPRGASDDGVRMVPAGMGLRFTDGRATAAERVTGDPSAWQRGMLQVDDMPLSEFLRELSRYRAGWVDCAPEVVHLPISGAFPLTDTDRVLASVAETLRLDLRYRTRYWASIVPHGGGAMNL</sequence>
<dbReference type="EMBL" id="JAOCKG010000001">
    <property type="protein sequence ID" value="MDH2049246.1"/>
    <property type="molecule type" value="Genomic_DNA"/>
</dbReference>
<evidence type="ECO:0000313" key="4">
    <source>
        <dbReference type="Proteomes" id="UP001161276"/>
    </source>
</evidence>
<dbReference type="InterPro" id="IPR032623">
    <property type="entry name" value="FecR_N"/>
</dbReference>
<dbReference type="Proteomes" id="UP001161276">
    <property type="component" value="Unassembled WGS sequence"/>
</dbReference>
<proteinExistence type="predicted"/>